<evidence type="ECO:0000256" key="2">
    <source>
        <dbReference type="ARBA" id="ARBA00004892"/>
    </source>
</evidence>
<comment type="catalytic activity">
    <reaction evidence="7">
        <text>aldehydo-D-galacturonate = keto-D-tagaturonate</text>
        <dbReference type="Rhea" id="RHEA:27702"/>
        <dbReference type="ChEBI" id="CHEBI:12952"/>
        <dbReference type="ChEBI" id="CHEBI:17886"/>
    </reaction>
</comment>
<name>A0ABW9XY14_9BACL</name>
<dbReference type="NCBIfam" id="NF002794">
    <property type="entry name" value="PRK02925.1"/>
    <property type="match status" value="1"/>
</dbReference>
<dbReference type="Pfam" id="PF02614">
    <property type="entry name" value="UxaC"/>
    <property type="match status" value="1"/>
</dbReference>
<keyword evidence="9" id="KW-1185">Reference proteome</keyword>
<gene>
    <name evidence="7 8" type="primary">uxaC</name>
    <name evidence="8" type="ORF">GT019_26365</name>
</gene>
<sequence>MKAFMDERFLLGSETACRLYYDYAAEMPIIDYHCHLDPREIAENRRFGNLTEAWLHGDHYKWRAMRANGVTEPYVTGGEGISDYDRFLAYARTVPQAIGNPLYHWSHLELRRTFGVDDIIHEGNAAAIWNKAQAVFDGKGVTVRDLIQASDVRVICTTDDPADSFEHHAFIRQDPTIDTQVLPSFRPDKALNIRAAAFLPWIGRLEAACGTRVADYAAFLEALKSRIDYFDRMGCRLSDHALDEVPFAPCSEAEASAIFAKAIRGEAVGEQEEQRYKTFTLLQLGRWYAEKNWAMQLHLHAHRNNNGRMLSRLGPDTGYDSIGDGRLAGALVGLLDAWENEGALPRTILYSLNPKDNDVLASIIGSFQGGGIPGKIQFGSAWWFNDTKDGMLAQLSALSNMGLLGRFVGMLTDSRSFLSFTRHEYFRRIVCDMIGKWVERGEAPHDMAWLGGIVQDISFRNAERYFRFGSPAGAESEGLNHVQA</sequence>
<evidence type="ECO:0000256" key="7">
    <source>
        <dbReference type="HAMAP-Rule" id="MF_00675"/>
    </source>
</evidence>
<dbReference type="SUPFAM" id="SSF51556">
    <property type="entry name" value="Metallo-dependent hydrolases"/>
    <property type="match status" value="1"/>
</dbReference>
<dbReference type="Gene3D" id="1.10.2020.10">
    <property type="entry name" value="uronate isomerase, domain 2, chain A"/>
    <property type="match status" value="1"/>
</dbReference>
<protein>
    <recommendedName>
        <fullName evidence="5 7">Uronate isomerase</fullName>
        <ecNumber evidence="4 7">5.3.1.12</ecNumber>
    </recommendedName>
    <alternativeName>
        <fullName evidence="7">Glucuronate isomerase</fullName>
    </alternativeName>
    <alternativeName>
        <fullName evidence="7">Uronic isomerase</fullName>
    </alternativeName>
</protein>
<dbReference type="InterPro" id="IPR003766">
    <property type="entry name" value="Uronate_isomerase"/>
</dbReference>
<dbReference type="Gene3D" id="3.20.20.140">
    <property type="entry name" value="Metal-dependent hydrolases"/>
    <property type="match status" value="1"/>
</dbReference>
<evidence type="ECO:0000256" key="6">
    <source>
        <dbReference type="ARBA" id="ARBA00023235"/>
    </source>
</evidence>
<dbReference type="PANTHER" id="PTHR30068:SF4">
    <property type="entry name" value="URONATE ISOMERASE"/>
    <property type="match status" value="1"/>
</dbReference>
<organism evidence="8 9">
    <name type="scientific">Paenibacillus glycinis</name>
    <dbReference type="NCBI Taxonomy" id="2697035"/>
    <lineage>
        <taxon>Bacteria</taxon>
        <taxon>Bacillati</taxon>
        <taxon>Bacillota</taxon>
        <taxon>Bacilli</taxon>
        <taxon>Bacillales</taxon>
        <taxon>Paenibacillaceae</taxon>
        <taxon>Paenibacillus</taxon>
    </lineage>
</organism>
<dbReference type="InterPro" id="IPR032466">
    <property type="entry name" value="Metal_Hydrolase"/>
</dbReference>
<dbReference type="Proteomes" id="UP000665561">
    <property type="component" value="Unassembled WGS sequence"/>
</dbReference>
<dbReference type="GO" id="GO:0008880">
    <property type="term" value="F:glucuronate isomerase activity"/>
    <property type="evidence" value="ECO:0007669"/>
    <property type="project" value="UniProtKB-EC"/>
</dbReference>
<proteinExistence type="inferred from homology"/>
<accession>A0ABW9XY14</accession>
<evidence type="ECO:0000256" key="5">
    <source>
        <dbReference type="ARBA" id="ARBA00020555"/>
    </source>
</evidence>
<dbReference type="RefSeq" id="WP_161746435.1">
    <property type="nucleotide sequence ID" value="NZ_JAAAMV010000027.1"/>
</dbReference>
<dbReference type="EC" id="5.3.1.12" evidence="4 7"/>
<dbReference type="PANTHER" id="PTHR30068">
    <property type="entry name" value="URONATE ISOMERASE"/>
    <property type="match status" value="1"/>
</dbReference>
<comment type="similarity">
    <text evidence="3 7">Belongs to the metallo-dependent hydrolases superfamily. Uronate isomerase family.</text>
</comment>
<dbReference type="EMBL" id="JAAAMV010000027">
    <property type="protein sequence ID" value="NBD27411.1"/>
    <property type="molecule type" value="Genomic_DNA"/>
</dbReference>
<evidence type="ECO:0000256" key="4">
    <source>
        <dbReference type="ARBA" id="ARBA00012546"/>
    </source>
</evidence>
<comment type="caution">
    <text evidence="8">The sequence shown here is derived from an EMBL/GenBank/DDBJ whole genome shotgun (WGS) entry which is preliminary data.</text>
</comment>
<dbReference type="HAMAP" id="MF_00675">
    <property type="entry name" value="UxaC"/>
    <property type="match status" value="1"/>
</dbReference>
<evidence type="ECO:0000256" key="3">
    <source>
        <dbReference type="ARBA" id="ARBA00008397"/>
    </source>
</evidence>
<keyword evidence="6 7" id="KW-0413">Isomerase</keyword>
<reference evidence="8 9" key="1">
    <citation type="submission" date="2020-01" db="EMBL/GenBank/DDBJ databases">
        <title>Paenibacillus soybeanensis sp. nov. isolated from the nodules of soybean (Glycine max(L.) Merr).</title>
        <authorList>
            <person name="Wang H."/>
        </authorList>
    </citation>
    <scope>NUCLEOTIDE SEQUENCE [LARGE SCALE GENOMIC DNA]</scope>
    <source>
        <strain evidence="8 9">T1</strain>
    </source>
</reference>
<evidence type="ECO:0000313" key="8">
    <source>
        <dbReference type="EMBL" id="NBD27411.1"/>
    </source>
</evidence>
<comment type="catalytic activity">
    <reaction evidence="1 7">
        <text>D-glucuronate = D-fructuronate</text>
        <dbReference type="Rhea" id="RHEA:13049"/>
        <dbReference type="ChEBI" id="CHEBI:58720"/>
        <dbReference type="ChEBI" id="CHEBI:59863"/>
        <dbReference type="EC" id="5.3.1.12"/>
    </reaction>
</comment>
<comment type="pathway">
    <text evidence="2 7">Carbohydrate metabolism; pentose and glucuronate interconversion.</text>
</comment>
<evidence type="ECO:0000313" key="9">
    <source>
        <dbReference type="Proteomes" id="UP000665561"/>
    </source>
</evidence>
<evidence type="ECO:0000256" key="1">
    <source>
        <dbReference type="ARBA" id="ARBA00001165"/>
    </source>
</evidence>